<dbReference type="SUPFAM" id="SSF54427">
    <property type="entry name" value="NTF2-like"/>
    <property type="match status" value="1"/>
</dbReference>
<dbReference type="InterPro" id="IPR011944">
    <property type="entry name" value="Steroid_delta5-4_isomerase"/>
</dbReference>
<dbReference type="InterPro" id="IPR037401">
    <property type="entry name" value="SnoaL-like"/>
</dbReference>
<accession>A0A6J4VUZ0</accession>
<proteinExistence type="predicted"/>
<dbReference type="NCBIfam" id="TIGR02246">
    <property type="entry name" value="SgcJ/EcaC family oxidoreductase"/>
    <property type="match status" value="1"/>
</dbReference>
<reference evidence="2" key="1">
    <citation type="submission" date="2020-02" db="EMBL/GenBank/DDBJ databases">
        <authorList>
            <person name="Meier V. D."/>
        </authorList>
    </citation>
    <scope>NUCLEOTIDE SEQUENCE</scope>
    <source>
        <strain evidence="2">AVDCRST_MAG81</strain>
    </source>
</reference>
<evidence type="ECO:0000313" key="2">
    <source>
        <dbReference type="EMBL" id="CAA9588867.1"/>
    </source>
</evidence>
<dbReference type="AlphaFoldDB" id="A0A6J4VUZ0"/>
<feature type="domain" description="SnoaL-like" evidence="1">
    <location>
        <begin position="46"/>
        <end position="143"/>
    </location>
</feature>
<dbReference type="Gene3D" id="3.10.450.50">
    <property type="match status" value="1"/>
</dbReference>
<name>A0A6J4VUZ0_9CYAN</name>
<organism evidence="2">
    <name type="scientific">uncultured Synechococcales cyanobacterium</name>
    <dbReference type="NCBI Taxonomy" id="1936017"/>
    <lineage>
        <taxon>Bacteria</taxon>
        <taxon>Bacillati</taxon>
        <taxon>Cyanobacteriota</taxon>
        <taxon>Cyanophyceae</taxon>
        <taxon>Synechococcales</taxon>
        <taxon>environmental samples</taxon>
    </lineage>
</organism>
<gene>
    <name evidence="2" type="ORF">AVDCRST_MAG81-4502</name>
</gene>
<dbReference type="EMBL" id="CADCWO010000233">
    <property type="protein sequence ID" value="CAA9588867.1"/>
    <property type="molecule type" value="Genomic_DNA"/>
</dbReference>
<dbReference type="InterPro" id="IPR032710">
    <property type="entry name" value="NTF2-like_dom_sf"/>
</dbReference>
<dbReference type="PANTHER" id="PTHR41252">
    <property type="entry name" value="BLR2505 PROTEIN"/>
    <property type="match status" value="1"/>
</dbReference>
<dbReference type="PANTHER" id="PTHR41252:SF1">
    <property type="entry name" value="BLR2505 PROTEIN"/>
    <property type="match status" value="1"/>
</dbReference>
<dbReference type="Pfam" id="PF12680">
    <property type="entry name" value="SnoaL_2"/>
    <property type="match status" value="1"/>
</dbReference>
<evidence type="ECO:0000259" key="1">
    <source>
        <dbReference type="Pfam" id="PF12680"/>
    </source>
</evidence>
<protein>
    <recommendedName>
        <fullName evidence="1">SnoaL-like domain-containing protein</fullName>
    </recommendedName>
</protein>
<sequence length="156" mass="17743">MSKKWHLRPKWLGLGLICFGVAFSAGAFTKQYQQQAAIRALINQARDAWVAGDANALSHLFTPDGVLIVPGQRWQGQARIRQEVSRFAQQYADVKIDIQQIIVADNRAAVEWHYEDTEKATGKRNQADDAILIDFKDGRISRWREYFDTETPVGKP</sequence>